<sequence>MLDFRSAGPDDTVEEFRWDVDLLMNEPRMGDLVVVVLAEVSDDLLGGLHVGGDVPGDSNSARRFHVSDLVFFGIVSFTSSAVWIALMVLPPDPTISERNLGWTDTEDSPKPSACSKAAYPRLASSRMAFLAVAWSSAVPSEMTTVALALAPPTTGRNWLPPVSGLSGALTSSLVPVFSWMEFMVAPLGPMMIPTREASMVTVVVRAGAATASSGVGAACFLGLFFRVFLGMVSHSSSTTMRGWSGTTAGAAGVGVGAGAGAGAGALLAPLAAFFFLFFFFFPAAGAGAGAGSETGVGSGAGFGAGAGAGAGAGFGAGAGAGGGASAFFGAAAFFLFFLRFFFLGAADLAPLLVLAAAGGSTVALALSLLLNPPSKK</sequence>
<feature type="transmembrane region" description="Helical" evidence="1">
    <location>
        <begin position="351"/>
        <end position="370"/>
    </location>
</feature>
<feature type="transmembrane region" description="Helical" evidence="1">
    <location>
        <begin position="300"/>
        <end position="319"/>
    </location>
</feature>
<protein>
    <submittedName>
        <fullName evidence="2">Uncharacterized protein</fullName>
    </submittedName>
</protein>
<accession>A0A448ZFQ8</accession>
<keyword evidence="1" id="KW-1133">Transmembrane helix</keyword>
<name>A0A448ZFQ8_9STRA</name>
<feature type="transmembrane region" description="Helical" evidence="1">
    <location>
        <begin position="127"/>
        <end position="150"/>
    </location>
</feature>
<dbReference type="Proteomes" id="UP000291116">
    <property type="component" value="Unassembled WGS sequence"/>
</dbReference>
<evidence type="ECO:0000256" key="1">
    <source>
        <dbReference type="SAM" id="Phobius"/>
    </source>
</evidence>
<feature type="transmembrane region" description="Helical" evidence="1">
    <location>
        <begin position="326"/>
        <end position="345"/>
    </location>
</feature>
<reference evidence="2 3" key="1">
    <citation type="submission" date="2019-01" db="EMBL/GenBank/DDBJ databases">
        <authorList>
            <person name="Ferrante I. M."/>
        </authorList>
    </citation>
    <scope>NUCLEOTIDE SEQUENCE [LARGE SCALE GENOMIC DNA]</scope>
    <source>
        <strain evidence="2 3">B856</strain>
    </source>
</reference>
<proteinExistence type="predicted"/>
<feature type="transmembrane region" description="Helical" evidence="1">
    <location>
        <begin position="69"/>
        <end position="89"/>
    </location>
</feature>
<feature type="transmembrane region" description="Helical" evidence="1">
    <location>
        <begin position="162"/>
        <end position="182"/>
    </location>
</feature>
<organism evidence="2 3">
    <name type="scientific">Pseudo-nitzschia multistriata</name>
    <dbReference type="NCBI Taxonomy" id="183589"/>
    <lineage>
        <taxon>Eukaryota</taxon>
        <taxon>Sar</taxon>
        <taxon>Stramenopiles</taxon>
        <taxon>Ochrophyta</taxon>
        <taxon>Bacillariophyta</taxon>
        <taxon>Bacillariophyceae</taxon>
        <taxon>Bacillariophycidae</taxon>
        <taxon>Bacillariales</taxon>
        <taxon>Bacillariaceae</taxon>
        <taxon>Pseudo-nitzschia</taxon>
    </lineage>
</organism>
<gene>
    <name evidence="2" type="ORF">PSNMU_V1.4_AUG-EV-PASAV3_0078010</name>
</gene>
<keyword evidence="1" id="KW-0472">Membrane</keyword>
<feature type="transmembrane region" description="Helical" evidence="1">
    <location>
        <begin position="250"/>
        <end position="280"/>
    </location>
</feature>
<dbReference type="EMBL" id="CAACVS010000313">
    <property type="protein sequence ID" value="VEU40889.1"/>
    <property type="molecule type" value="Genomic_DNA"/>
</dbReference>
<keyword evidence="1" id="KW-0812">Transmembrane</keyword>
<dbReference type="AlphaFoldDB" id="A0A448ZFQ8"/>
<keyword evidence="3" id="KW-1185">Reference proteome</keyword>
<feature type="transmembrane region" description="Helical" evidence="1">
    <location>
        <begin position="202"/>
        <end position="229"/>
    </location>
</feature>
<evidence type="ECO:0000313" key="2">
    <source>
        <dbReference type="EMBL" id="VEU40889.1"/>
    </source>
</evidence>
<evidence type="ECO:0000313" key="3">
    <source>
        <dbReference type="Proteomes" id="UP000291116"/>
    </source>
</evidence>